<dbReference type="AlphaFoldDB" id="A0A323VG05"/>
<accession>A0A323VG05</accession>
<proteinExistence type="predicted"/>
<feature type="domain" description="DUF2470" evidence="1">
    <location>
        <begin position="177"/>
        <end position="251"/>
    </location>
</feature>
<dbReference type="SUPFAM" id="SSF50475">
    <property type="entry name" value="FMN-binding split barrel"/>
    <property type="match status" value="1"/>
</dbReference>
<dbReference type="InterPro" id="IPR019595">
    <property type="entry name" value="DUF2470"/>
</dbReference>
<keyword evidence="4" id="KW-1185">Reference proteome</keyword>
<reference evidence="2 5" key="2">
    <citation type="submission" date="2020-08" db="EMBL/GenBank/DDBJ databases">
        <title>Sequencing the genomes of 1000 actinobacteria strains.</title>
        <authorList>
            <person name="Klenk H.-P."/>
        </authorList>
    </citation>
    <scope>NUCLEOTIDE SEQUENCE [LARGE SCALE GENOMIC DNA]</scope>
    <source>
        <strain evidence="2 5">DSM 16678</strain>
    </source>
</reference>
<dbReference type="PANTHER" id="PTHR13343:SF24">
    <property type="entry name" value="OS07G0573800 PROTEIN"/>
    <property type="match status" value="1"/>
</dbReference>
<dbReference type="EMBL" id="JACIBU010000001">
    <property type="protein sequence ID" value="MBB3675202.1"/>
    <property type="molecule type" value="Genomic_DNA"/>
</dbReference>
<reference evidence="3 4" key="1">
    <citation type="submission" date="2018-06" db="EMBL/GenBank/DDBJ databases">
        <title>Draft genome sequence of Modestobacter versicolor CP153-2.</title>
        <authorList>
            <person name="Gundlapally S.R."/>
        </authorList>
    </citation>
    <scope>NUCLEOTIDE SEQUENCE [LARGE SCALE GENOMIC DNA]</scope>
    <source>
        <strain evidence="3 4">CP153-2</strain>
    </source>
</reference>
<dbReference type="Gene3D" id="3.20.180.10">
    <property type="entry name" value="PNP-oxidase-like"/>
    <property type="match status" value="1"/>
</dbReference>
<dbReference type="Proteomes" id="UP000580718">
    <property type="component" value="Unassembled WGS sequence"/>
</dbReference>
<evidence type="ECO:0000313" key="3">
    <source>
        <dbReference type="EMBL" id="PZA22983.1"/>
    </source>
</evidence>
<dbReference type="InterPro" id="IPR037119">
    <property type="entry name" value="Haem_oxidase_HugZ-like_sf"/>
</dbReference>
<evidence type="ECO:0000259" key="1">
    <source>
        <dbReference type="Pfam" id="PF10615"/>
    </source>
</evidence>
<dbReference type="RefSeq" id="WP_110550699.1">
    <property type="nucleotide sequence ID" value="NZ_JACIBU010000001.1"/>
</dbReference>
<evidence type="ECO:0000313" key="5">
    <source>
        <dbReference type="Proteomes" id="UP000580718"/>
    </source>
</evidence>
<dbReference type="Proteomes" id="UP000247602">
    <property type="component" value="Unassembled WGS sequence"/>
</dbReference>
<evidence type="ECO:0000313" key="4">
    <source>
        <dbReference type="Proteomes" id="UP000247602"/>
    </source>
</evidence>
<dbReference type="Pfam" id="PF10615">
    <property type="entry name" value="DUF2470"/>
    <property type="match status" value="1"/>
</dbReference>
<protein>
    <submittedName>
        <fullName evidence="3">DUF2470 domain-containing protein</fullName>
    </submittedName>
</protein>
<dbReference type="EMBL" id="QKNV01000014">
    <property type="protein sequence ID" value="PZA22983.1"/>
    <property type="molecule type" value="Genomic_DNA"/>
</dbReference>
<comment type="caution">
    <text evidence="3">The sequence shown here is derived from an EMBL/GenBank/DDBJ whole genome shotgun (WGS) entry which is preliminary data.</text>
</comment>
<name>A0A323VG05_9ACTN</name>
<evidence type="ECO:0000313" key="2">
    <source>
        <dbReference type="EMBL" id="MBB3675202.1"/>
    </source>
</evidence>
<sequence>MTRSTRPAAPGPSADAVRPTVAERARTVAARPAAAVCAAGIDGSRVLGHATTDDGQVLLVVPTDGEVCTAVRHSADGDLAALLMVTDHAPVQLREPVRAQVWLSGWLTPVPPADERAAALAFADVAPVSALLDVGRGTTLLRLDLAEVVLGECGTVTEVAPEDYLAAAPDPLAAVEAHALQHLDEAHPEDLALLRSRVPGRWLAKGDVVRPLGLDRCGFRLRIEQRSGHRDVRVPFAQPVSTADELGRAVHQLMCATRRGCPER</sequence>
<organism evidence="3 4">
    <name type="scientific">Modestobacter versicolor</name>
    <dbReference type="NCBI Taxonomy" id="429133"/>
    <lineage>
        <taxon>Bacteria</taxon>
        <taxon>Bacillati</taxon>
        <taxon>Actinomycetota</taxon>
        <taxon>Actinomycetes</taxon>
        <taxon>Geodermatophilales</taxon>
        <taxon>Geodermatophilaceae</taxon>
        <taxon>Modestobacter</taxon>
    </lineage>
</organism>
<dbReference type="PANTHER" id="PTHR13343">
    <property type="entry name" value="CREG1 PROTEIN"/>
    <property type="match status" value="1"/>
</dbReference>
<dbReference type="OrthoDB" id="3381348at2"/>
<gene>
    <name evidence="3" type="ORF">DMO24_02140</name>
    <name evidence="2" type="ORF">FHX36_000937</name>
</gene>